<keyword evidence="9" id="KW-0812">Transmembrane</keyword>
<dbReference type="SUPFAM" id="SSF55874">
    <property type="entry name" value="ATPase domain of HSP90 chaperone/DNA topoisomerase II/histidine kinase"/>
    <property type="match status" value="1"/>
</dbReference>
<reference evidence="15" key="1">
    <citation type="submission" date="2023-09" db="EMBL/GenBank/DDBJ databases">
        <authorList>
            <consortium name="CW5 consortium"/>
            <person name="Lu C.-W."/>
        </authorList>
    </citation>
    <scope>NUCLEOTIDE SEQUENCE</scope>
    <source>
        <strain evidence="15">KPS</strain>
    </source>
</reference>
<gene>
    <name evidence="15" type="ORF">KPS_002889</name>
</gene>
<accession>A0ABY9QZ64</accession>
<dbReference type="CDD" id="cd00082">
    <property type="entry name" value="HisKA"/>
    <property type="match status" value="1"/>
</dbReference>
<dbReference type="SMART" id="SM00388">
    <property type="entry name" value="HisKA"/>
    <property type="match status" value="1"/>
</dbReference>
<dbReference type="InterPro" id="IPR003660">
    <property type="entry name" value="HAMP_dom"/>
</dbReference>
<dbReference type="Pfam" id="PF00672">
    <property type="entry name" value="HAMP"/>
    <property type="match status" value="1"/>
</dbReference>
<proteinExistence type="predicted"/>
<dbReference type="Gene3D" id="6.10.340.10">
    <property type="match status" value="1"/>
</dbReference>
<evidence type="ECO:0000256" key="8">
    <source>
        <dbReference type="SAM" id="MobiDB-lite"/>
    </source>
</evidence>
<comment type="subcellular location">
    <subcellularLocation>
        <location evidence="2">Membrane</location>
    </subcellularLocation>
</comment>
<feature type="domain" description="HAMP" evidence="14">
    <location>
        <begin position="313"/>
        <end position="366"/>
    </location>
</feature>
<evidence type="ECO:0000259" key="13">
    <source>
        <dbReference type="PROSITE" id="PS50113"/>
    </source>
</evidence>
<dbReference type="PROSITE" id="PS50885">
    <property type="entry name" value="HAMP"/>
    <property type="match status" value="1"/>
</dbReference>
<evidence type="ECO:0000256" key="7">
    <source>
        <dbReference type="PROSITE-ProRule" id="PRU00169"/>
    </source>
</evidence>
<dbReference type="SMART" id="SM00387">
    <property type="entry name" value="HATPase_c"/>
    <property type="match status" value="1"/>
</dbReference>
<dbReference type="Pfam" id="PF00512">
    <property type="entry name" value="HisKA"/>
    <property type="match status" value="1"/>
</dbReference>
<feature type="region of interest" description="Disordered" evidence="8">
    <location>
        <begin position="872"/>
        <end position="941"/>
    </location>
</feature>
<dbReference type="PRINTS" id="PR00344">
    <property type="entry name" value="BCTRLSENSOR"/>
</dbReference>
<dbReference type="CDD" id="cd00130">
    <property type="entry name" value="PAS"/>
    <property type="match status" value="1"/>
</dbReference>
<evidence type="ECO:0000259" key="12">
    <source>
        <dbReference type="PROSITE" id="PS50112"/>
    </source>
</evidence>
<dbReference type="CDD" id="cd17546">
    <property type="entry name" value="REC_hyHK_CKI1_RcsC-like"/>
    <property type="match status" value="1"/>
</dbReference>
<dbReference type="InterPro" id="IPR003661">
    <property type="entry name" value="HisK_dim/P_dom"/>
</dbReference>
<evidence type="ECO:0000256" key="4">
    <source>
        <dbReference type="ARBA" id="ARBA00022553"/>
    </source>
</evidence>
<dbReference type="EMBL" id="CP133659">
    <property type="protein sequence ID" value="WMW64823.1"/>
    <property type="molecule type" value="Genomic_DNA"/>
</dbReference>
<dbReference type="Pfam" id="PF02518">
    <property type="entry name" value="HATPase_c"/>
    <property type="match status" value="1"/>
</dbReference>
<dbReference type="Proteomes" id="UP001180616">
    <property type="component" value="Chromosome"/>
</dbReference>
<dbReference type="CDD" id="cd16922">
    <property type="entry name" value="HATPase_EvgS-ArcB-TorS-like"/>
    <property type="match status" value="1"/>
</dbReference>
<dbReference type="PROSITE" id="PS50113">
    <property type="entry name" value="PAC"/>
    <property type="match status" value="1"/>
</dbReference>
<dbReference type="InterPro" id="IPR001789">
    <property type="entry name" value="Sig_transdc_resp-reg_receiver"/>
</dbReference>
<dbReference type="InterPro" id="IPR000014">
    <property type="entry name" value="PAS"/>
</dbReference>
<keyword evidence="5" id="KW-0808">Transferase</keyword>
<dbReference type="SUPFAM" id="SSF47384">
    <property type="entry name" value="Homodimeric domain of signal transducing histidine kinase"/>
    <property type="match status" value="1"/>
</dbReference>
<evidence type="ECO:0000259" key="10">
    <source>
        <dbReference type="PROSITE" id="PS50109"/>
    </source>
</evidence>
<evidence type="ECO:0000256" key="9">
    <source>
        <dbReference type="SAM" id="Phobius"/>
    </source>
</evidence>
<dbReference type="NCBIfam" id="TIGR00229">
    <property type="entry name" value="sensory_box"/>
    <property type="match status" value="1"/>
</dbReference>
<feature type="transmembrane region" description="Helical" evidence="9">
    <location>
        <begin position="292"/>
        <end position="311"/>
    </location>
</feature>
<evidence type="ECO:0000256" key="5">
    <source>
        <dbReference type="ARBA" id="ARBA00022679"/>
    </source>
</evidence>
<dbReference type="InterPro" id="IPR036890">
    <property type="entry name" value="HATPase_C_sf"/>
</dbReference>
<feature type="domain" description="Histidine kinase" evidence="10">
    <location>
        <begin position="648"/>
        <end position="870"/>
    </location>
</feature>
<dbReference type="Gene3D" id="1.10.287.130">
    <property type="match status" value="1"/>
</dbReference>
<evidence type="ECO:0000256" key="1">
    <source>
        <dbReference type="ARBA" id="ARBA00000085"/>
    </source>
</evidence>
<feature type="domain" description="PAS" evidence="12">
    <location>
        <begin position="378"/>
        <end position="432"/>
    </location>
</feature>
<evidence type="ECO:0000256" key="3">
    <source>
        <dbReference type="ARBA" id="ARBA00012438"/>
    </source>
</evidence>
<feature type="domain" description="PAC" evidence="13">
    <location>
        <begin position="453"/>
        <end position="503"/>
    </location>
</feature>
<dbReference type="PROSITE" id="PS50109">
    <property type="entry name" value="HIS_KIN"/>
    <property type="match status" value="1"/>
</dbReference>
<evidence type="ECO:0000259" key="14">
    <source>
        <dbReference type="PROSITE" id="PS50885"/>
    </source>
</evidence>
<dbReference type="CDD" id="cd12915">
    <property type="entry name" value="PDC2_DGC_like"/>
    <property type="match status" value="1"/>
</dbReference>
<dbReference type="CDD" id="cd12914">
    <property type="entry name" value="PDC1_DGC_like"/>
    <property type="match status" value="1"/>
</dbReference>
<evidence type="ECO:0000259" key="11">
    <source>
        <dbReference type="PROSITE" id="PS50110"/>
    </source>
</evidence>
<dbReference type="InterPro" id="IPR003594">
    <property type="entry name" value="HATPase_dom"/>
</dbReference>
<keyword evidence="6" id="KW-0418">Kinase</keyword>
<dbReference type="Gene3D" id="3.30.450.20">
    <property type="entry name" value="PAS domain"/>
    <property type="match status" value="4"/>
</dbReference>
<sequence>MRPHMYSIRVTLVWVALLAALPSFGVILYDSHRLASQLKAEAVASVTRAASSIAALQDRVADGARQTLTILAALPDVRRLDPAACESVFREALAGNTALLNLLALDANGDLVASGRPLPPAPGRVPYNLADRLYFRTAVRDKRFASGEYVLARTLHEATFHFALPLVDGEGRVYGVLAAPMRLDHYDGLFDKLNLPPGSVLSVTDHRGIRLAYHPRNDANPVGKPIRAEVLDILRAMPDEGLFTRESSDGTVRLYGFTRIRLYPESAPYLNVMVGIPEEAVLAPVRAARNRALLLLGGAMAVTLAVAWGIGGRLLARPLSHIAATATRIGEGQLGARTGIRHDMGEIGQLAFSVDTMAAILTSRQHEREAFTAELRDNEARYRAVFDNAMDAILLADADTGLILDANRAAQQIFGYTRDELVGMHQRQLHPDRTHRNGFGGRFNTLREQPLEMPAEMPMRTRAGIERDMLVKAGVMRVGDREVVVGMFHDITERRQSEQQLREVEARFRSIGEGAPLGLLLLTLDQAERLRIEAVNPTADTALLITGRGMLGRRLTEALPGIAATNLPTIFGSIAGKGGAFSVTAHASAGWLPAGWAFVDLWVFRTGNRQIAVMFADVTQRTRAEDELRQTRDTAQKANRSKSEFIAMMSHEVRTPVNGIMGMLQLLRGNHLSSDQEDCVETALGASRNLLRILDDILDISRMEAGALPLVEEPFSMAQVTEPVHAMLAPQARSKGLTFEMQVAPDLPPLLTGDAGRIRQVLVNLVSNAVKSTDTGGVRLEIYPLSRCGQPERTCIHMAVIDTGIGFAPERLRTLFESYATGNAATARPGGTGLGLAIVRRLTLLMGGTICVATGPGEGTEFHITLPLRVEEERPEERRAVRRAAPTGAALGTSAGTASDAPPRMAMPAPEVGRGPGAPLASSQAATPPVAGTAKDQAPDAAGMPPRILVVDDDEVNLITAQRLLTRLGYAADRAASGRQAPEMLARDRYDAVLMDIQMPDMDGMEVTRHIRMREAVNPGTTPPWVPVLALTAHAMLGDRERFLAAGMNDYLAKPIEIDQLDAQLRAQLQDQSNRPPRSQT</sequence>
<dbReference type="Gene3D" id="3.30.565.10">
    <property type="entry name" value="Histidine kinase-like ATPase, C-terminal domain"/>
    <property type="match status" value="1"/>
</dbReference>
<dbReference type="EC" id="2.7.13.3" evidence="3"/>
<dbReference type="SUPFAM" id="SSF55785">
    <property type="entry name" value="PYP-like sensor domain (PAS domain)"/>
    <property type="match status" value="2"/>
</dbReference>
<dbReference type="SUPFAM" id="SSF158472">
    <property type="entry name" value="HAMP domain-like"/>
    <property type="match status" value="1"/>
</dbReference>
<dbReference type="PANTHER" id="PTHR43047">
    <property type="entry name" value="TWO-COMPONENT HISTIDINE PROTEIN KINASE"/>
    <property type="match status" value="1"/>
</dbReference>
<name>A0ABY9QZ64_9BACT</name>
<dbReference type="PROSITE" id="PS50112">
    <property type="entry name" value="PAS"/>
    <property type="match status" value="1"/>
</dbReference>
<dbReference type="Pfam" id="PF13188">
    <property type="entry name" value="PAS_8"/>
    <property type="match status" value="1"/>
</dbReference>
<dbReference type="PROSITE" id="PS50110">
    <property type="entry name" value="RESPONSE_REGULATORY"/>
    <property type="match status" value="1"/>
</dbReference>
<dbReference type="Pfam" id="PF00072">
    <property type="entry name" value="Response_reg"/>
    <property type="match status" value="1"/>
</dbReference>
<evidence type="ECO:0000313" key="16">
    <source>
        <dbReference type="Proteomes" id="UP001180616"/>
    </source>
</evidence>
<dbReference type="CDD" id="cd06225">
    <property type="entry name" value="HAMP"/>
    <property type="match status" value="1"/>
</dbReference>
<feature type="compositionally biased region" description="Low complexity" evidence="8">
    <location>
        <begin position="883"/>
        <end position="901"/>
    </location>
</feature>
<keyword evidence="9" id="KW-0472">Membrane</keyword>
<keyword evidence="4 7" id="KW-0597">Phosphoprotein</keyword>
<protein>
    <recommendedName>
        <fullName evidence="3">histidine kinase</fullName>
        <ecNumber evidence="3">2.7.13.3</ecNumber>
    </recommendedName>
</protein>
<dbReference type="InterPro" id="IPR035965">
    <property type="entry name" value="PAS-like_dom_sf"/>
</dbReference>
<keyword evidence="9" id="KW-1133">Transmembrane helix</keyword>
<dbReference type="InterPro" id="IPR036097">
    <property type="entry name" value="HisK_dim/P_sf"/>
</dbReference>
<dbReference type="SMART" id="SM00448">
    <property type="entry name" value="REC"/>
    <property type="match status" value="1"/>
</dbReference>
<dbReference type="RefSeq" id="WP_309540887.1">
    <property type="nucleotide sequence ID" value="NZ_CP133659.1"/>
</dbReference>
<dbReference type="SMART" id="SM00304">
    <property type="entry name" value="HAMP"/>
    <property type="match status" value="1"/>
</dbReference>
<feature type="domain" description="Response regulatory" evidence="11">
    <location>
        <begin position="947"/>
        <end position="1069"/>
    </location>
</feature>
<dbReference type="InterPro" id="IPR000700">
    <property type="entry name" value="PAS-assoc_C"/>
</dbReference>
<dbReference type="SMART" id="SM00091">
    <property type="entry name" value="PAS"/>
    <property type="match status" value="1"/>
</dbReference>
<dbReference type="InterPro" id="IPR005467">
    <property type="entry name" value="His_kinase_dom"/>
</dbReference>
<dbReference type="SUPFAM" id="SSF52172">
    <property type="entry name" value="CheY-like"/>
    <property type="match status" value="1"/>
</dbReference>
<evidence type="ECO:0000313" key="15">
    <source>
        <dbReference type="EMBL" id="WMW64823.1"/>
    </source>
</evidence>
<dbReference type="InterPro" id="IPR011006">
    <property type="entry name" value="CheY-like_superfamily"/>
</dbReference>
<keyword evidence="16" id="KW-1185">Reference proteome</keyword>
<comment type="catalytic activity">
    <reaction evidence="1">
        <text>ATP + protein L-histidine = ADP + protein N-phospho-L-histidine.</text>
        <dbReference type="EC" id="2.7.13.3"/>
    </reaction>
</comment>
<dbReference type="Gene3D" id="3.40.50.2300">
    <property type="match status" value="1"/>
</dbReference>
<evidence type="ECO:0000256" key="6">
    <source>
        <dbReference type="ARBA" id="ARBA00022777"/>
    </source>
</evidence>
<dbReference type="InterPro" id="IPR004358">
    <property type="entry name" value="Sig_transdc_His_kin-like_C"/>
</dbReference>
<evidence type="ECO:0000256" key="2">
    <source>
        <dbReference type="ARBA" id="ARBA00004370"/>
    </source>
</evidence>
<organism evidence="15 16">
    <name type="scientific">Nitratidesulfovibrio liaohensis</name>
    <dbReference type="NCBI Taxonomy" id="2604158"/>
    <lineage>
        <taxon>Bacteria</taxon>
        <taxon>Pseudomonadati</taxon>
        <taxon>Thermodesulfobacteriota</taxon>
        <taxon>Desulfovibrionia</taxon>
        <taxon>Desulfovibrionales</taxon>
        <taxon>Desulfovibrionaceae</taxon>
        <taxon>Nitratidesulfovibrio</taxon>
    </lineage>
</organism>
<feature type="modified residue" description="4-aspartylphosphate" evidence="7">
    <location>
        <position position="996"/>
    </location>
</feature>